<name>A0A1F6VG50_9BACT</name>
<sequence>MPISNRLLSGPSFGILTDVRVKKKSISTTPRPEKFKLVADFKTGSGVTVKRDTIGISIPHKPQDWMTVAVWVPKDFVRLKIPCKPGEIVIRRVLVESVA</sequence>
<evidence type="ECO:0000313" key="1">
    <source>
        <dbReference type="EMBL" id="OGI68582.1"/>
    </source>
</evidence>
<accession>A0A1F6VG50</accession>
<dbReference type="Proteomes" id="UP000178235">
    <property type="component" value="Unassembled WGS sequence"/>
</dbReference>
<reference evidence="1 2" key="1">
    <citation type="journal article" date="2016" name="Nat. Commun.">
        <title>Thousands of microbial genomes shed light on interconnected biogeochemical processes in an aquifer system.</title>
        <authorList>
            <person name="Anantharaman K."/>
            <person name="Brown C.T."/>
            <person name="Hug L.A."/>
            <person name="Sharon I."/>
            <person name="Castelle C.J."/>
            <person name="Probst A.J."/>
            <person name="Thomas B.C."/>
            <person name="Singh A."/>
            <person name="Wilkins M.J."/>
            <person name="Karaoz U."/>
            <person name="Brodie E.L."/>
            <person name="Williams K.H."/>
            <person name="Hubbard S.S."/>
            <person name="Banfield J.F."/>
        </authorList>
    </citation>
    <scope>NUCLEOTIDE SEQUENCE [LARGE SCALE GENOMIC DNA]</scope>
</reference>
<comment type="caution">
    <text evidence="1">The sequence shown here is derived from an EMBL/GenBank/DDBJ whole genome shotgun (WGS) entry which is preliminary data.</text>
</comment>
<organism evidence="1 2">
    <name type="scientific">Candidatus Nomurabacteria bacterium RIFCSPHIGHO2_01_FULL_42_15</name>
    <dbReference type="NCBI Taxonomy" id="1801742"/>
    <lineage>
        <taxon>Bacteria</taxon>
        <taxon>Candidatus Nomuraibacteriota</taxon>
    </lineage>
</organism>
<evidence type="ECO:0000313" key="2">
    <source>
        <dbReference type="Proteomes" id="UP000178235"/>
    </source>
</evidence>
<protein>
    <submittedName>
        <fullName evidence="1">Uncharacterized protein</fullName>
    </submittedName>
</protein>
<proteinExistence type="predicted"/>
<dbReference type="EMBL" id="MFTS01000003">
    <property type="protein sequence ID" value="OGI68582.1"/>
    <property type="molecule type" value="Genomic_DNA"/>
</dbReference>
<dbReference type="AlphaFoldDB" id="A0A1F6VG50"/>
<gene>
    <name evidence="1" type="ORF">A2738_01740</name>
</gene>